<dbReference type="SUPFAM" id="SSF46689">
    <property type="entry name" value="Homeodomain-like"/>
    <property type="match status" value="1"/>
</dbReference>
<dbReference type="Gene3D" id="1.10.357.10">
    <property type="entry name" value="Tetracycline Repressor, domain 2"/>
    <property type="match status" value="1"/>
</dbReference>
<dbReference type="InterPro" id="IPR001647">
    <property type="entry name" value="HTH_TetR"/>
</dbReference>
<dbReference type="PANTHER" id="PTHR30055:SF238">
    <property type="entry name" value="MYCOFACTOCIN BIOSYNTHESIS TRANSCRIPTIONAL REGULATOR MFTR-RELATED"/>
    <property type="match status" value="1"/>
</dbReference>
<name>A0A1V2I7M7_9ACTN</name>
<dbReference type="InterPro" id="IPR023772">
    <property type="entry name" value="DNA-bd_HTH_TetR-type_CS"/>
</dbReference>
<dbReference type="RefSeq" id="WP_076819637.1">
    <property type="nucleotide sequence ID" value="NZ_MOMC01000051.1"/>
</dbReference>
<dbReference type="Pfam" id="PF17754">
    <property type="entry name" value="TetR_C_14"/>
    <property type="match status" value="1"/>
</dbReference>
<dbReference type="PROSITE" id="PS50977">
    <property type="entry name" value="HTH_TETR_2"/>
    <property type="match status" value="1"/>
</dbReference>
<dbReference type="InterPro" id="IPR050109">
    <property type="entry name" value="HTH-type_TetR-like_transc_reg"/>
</dbReference>
<keyword evidence="2 4" id="KW-0238">DNA-binding</keyword>
<reference evidence="8" key="1">
    <citation type="submission" date="2016-10" db="EMBL/GenBank/DDBJ databases">
        <title>Frankia sp. NRRL B-16386 Genome sequencing.</title>
        <authorList>
            <person name="Ghodhbane-Gtari F."/>
            <person name="Swanson E."/>
            <person name="Gueddou A."/>
            <person name="Hezbri K."/>
            <person name="Ktari K."/>
            <person name="Nouioui I."/>
            <person name="Morris K."/>
            <person name="Simpson S."/>
            <person name="Abebe-Akele F."/>
            <person name="Thomas K."/>
            <person name="Gtari M."/>
            <person name="Tisa L.S."/>
        </authorList>
    </citation>
    <scope>NUCLEOTIDE SEQUENCE [LARGE SCALE GENOMIC DNA]</scope>
    <source>
        <strain evidence="8">NRRL B-16386</strain>
    </source>
</reference>
<dbReference type="InterPro" id="IPR041347">
    <property type="entry name" value="MftR_C"/>
</dbReference>
<protein>
    <recommendedName>
        <fullName evidence="6">HTH tetR-type domain-containing protein</fullName>
    </recommendedName>
</protein>
<gene>
    <name evidence="7" type="ORF">BL253_24650</name>
</gene>
<feature type="DNA-binding region" description="H-T-H motif" evidence="4">
    <location>
        <begin position="39"/>
        <end position="58"/>
    </location>
</feature>
<dbReference type="Gene3D" id="1.10.10.60">
    <property type="entry name" value="Homeodomain-like"/>
    <property type="match status" value="1"/>
</dbReference>
<proteinExistence type="predicted"/>
<feature type="region of interest" description="Disordered" evidence="5">
    <location>
        <begin position="195"/>
        <end position="215"/>
    </location>
</feature>
<evidence type="ECO:0000313" key="8">
    <source>
        <dbReference type="Proteomes" id="UP000188929"/>
    </source>
</evidence>
<evidence type="ECO:0000256" key="3">
    <source>
        <dbReference type="ARBA" id="ARBA00023163"/>
    </source>
</evidence>
<dbReference type="InterPro" id="IPR009057">
    <property type="entry name" value="Homeodomain-like_sf"/>
</dbReference>
<evidence type="ECO:0000256" key="4">
    <source>
        <dbReference type="PROSITE-ProRule" id="PRU00335"/>
    </source>
</evidence>
<keyword evidence="8" id="KW-1185">Reference proteome</keyword>
<dbReference type="PRINTS" id="PR00455">
    <property type="entry name" value="HTHTETR"/>
</dbReference>
<dbReference type="GO" id="GO:0003700">
    <property type="term" value="F:DNA-binding transcription factor activity"/>
    <property type="evidence" value="ECO:0007669"/>
    <property type="project" value="TreeGrafter"/>
</dbReference>
<dbReference type="OrthoDB" id="3296001at2"/>
<dbReference type="EMBL" id="MOMC01000051">
    <property type="protein sequence ID" value="ONH26385.1"/>
    <property type="molecule type" value="Genomic_DNA"/>
</dbReference>
<comment type="caution">
    <text evidence="7">The sequence shown here is derived from an EMBL/GenBank/DDBJ whole genome shotgun (WGS) entry which is preliminary data.</text>
</comment>
<evidence type="ECO:0000313" key="7">
    <source>
        <dbReference type="EMBL" id="ONH26385.1"/>
    </source>
</evidence>
<dbReference type="PROSITE" id="PS01081">
    <property type="entry name" value="HTH_TETR_1"/>
    <property type="match status" value="1"/>
</dbReference>
<evidence type="ECO:0000256" key="2">
    <source>
        <dbReference type="ARBA" id="ARBA00023125"/>
    </source>
</evidence>
<keyword evidence="1" id="KW-0805">Transcription regulation</keyword>
<dbReference type="GO" id="GO:0000976">
    <property type="term" value="F:transcription cis-regulatory region binding"/>
    <property type="evidence" value="ECO:0007669"/>
    <property type="project" value="TreeGrafter"/>
</dbReference>
<organism evidence="7 8">
    <name type="scientific">Pseudofrankia asymbiotica</name>
    <dbReference type="NCBI Taxonomy" id="1834516"/>
    <lineage>
        <taxon>Bacteria</taxon>
        <taxon>Bacillati</taxon>
        <taxon>Actinomycetota</taxon>
        <taxon>Actinomycetes</taxon>
        <taxon>Frankiales</taxon>
        <taxon>Frankiaceae</taxon>
        <taxon>Pseudofrankia</taxon>
    </lineage>
</organism>
<evidence type="ECO:0000256" key="1">
    <source>
        <dbReference type="ARBA" id="ARBA00023015"/>
    </source>
</evidence>
<dbReference type="Pfam" id="PF00440">
    <property type="entry name" value="TetR_N"/>
    <property type="match status" value="1"/>
</dbReference>
<dbReference type="PANTHER" id="PTHR30055">
    <property type="entry name" value="HTH-TYPE TRANSCRIPTIONAL REGULATOR RUTR"/>
    <property type="match status" value="1"/>
</dbReference>
<sequence length="215" mass="23467">MASESLALRLSEKRSEMMTSELEGVALRLFEQHGFMETTVEEIAVEAQISVRTFYRYFPSKEDVLQLRLERRSRTLRARLMARSADEPPLHSIRVALEEAFTAEDKELLRRWITVVAATPMLLRGVLGGIQLNTHRVIADFLRSRLGAPADALLPTILAGAVGGVIQAAQTNWFLNGGDLASAISEGLAVLERGIDTNPTRGSAGKGGDPAPDAE</sequence>
<keyword evidence="3" id="KW-0804">Transcription</keyword>
<accession>A0A1V2I7M7</accession>
<evidence type="ECO:0000256" key="5">
    <source>
        <dbReference type="SAM" id="MobiDB-lite"/>
    </source>
</evidence>
<evidence type="ECO:0000259" key="6">
    <source>
        <dbReference type="PROSITE" id="PS50977"/>
    </source>
</evidence>
<dbReference type="Proteomes" id="UP000188929">
    <property type="component" value="Unassembled WGS sequence"/>
</dbReference>
<dbReference type="AlphaFoldDB" id="A0A1V2I7M7"/>
<feature type="domain" description="HTH tetR-type" evidence="6">
    <location>
        <begin position="16"/>
        <end position="76"/>
    </location>
</feature>